<proteinExistence type="predicted"/>
<name>R7QB85_CHOCR</name>
<dbReference type="Proteomes" id="UP000012073">
    <property type="component" value="Unassembled WGS sequence"/>
</dbReference>
<dbReference type="GeneID" id="17322872"/>
<dbReference type="RefSeq" id="XP_005715153.1">
    <property type="nucleotide sequence ID" value="XM_005715096.1"/>
</dbReference>
<dbReference type="EMBL" id="HG001728">
    <property type="protein sequence ID" value="CDF35334.1"/>
    <property type="molecule type" value="Genomic_DNA"/>
</dbReference>
<reference evidence="2" key="1">
    <citation type="journal article" date="2013" name="Proc. Natl. Acad. Sci. U.S.A.">
        <title>Genome structure and metabolic features in the red seaweed Chondrus crispus shed light on evolution of the Archaeplastida.</title>
        <authorList>
            <person name="Collen J."/>
            <person name="Porcel B."/>
            <person name="Carre W."/>
            <person name="Ball S.G."/>
            <person name="Chaparro C."/>
            <person name="Tonon T."/>
            <person name="Barbeyron T."/>
            <person name="Michel G."/>
            <person name="Noel B."/>
            <person name="Valentin K."/>
            <person name="Elias M."/>
            <person name="Artiguenave F."/>
            <person name="Arun A."/>
            <person name="Aury J.M."/>
            <person name="Barbosa-Neto J.F."/>
            <person name="Bothwell J.H."/>
            <person name="Bouget F.Y."/>
            <person name="Brillet L."/>
            <person name="Cabello-Hurtado F."/>
            <person name="Capella-Gutierrez S."/>
            <person name="Charrier B."/>
            <person name="Cladiere L."/>
            <person name="Cock J.M."/>
            <person name="Coelho S.M."/>
            <person name="Colleoni C."/>
            <person name="Czjzek M."/>
            <person name="Da Silva C."/>
            <person name="Delage L."/>
            <person name="Denoeud F."/>
            <person name="Deschamps P."/>
            <person name="Dittami S.M."/>
            <person name="Gabaldon T."/>
            <person name="Gachon C.M."/>
            <person name="Groisillier A."/>
            <person name="Herve C."/>
            <person name="Jabbari K."/>
            <person name="Katinka M."/>
            <person name="Kloareg B."/>
            <person name="Kowalczyk N."/>
            <person name="Labadie K."/>
            <person name="Leblanc C."/>
            <person name="Lopez P.J."/>
            <person name="McLachlan D.H."/>
            <person name="Meslet-Cladiere L."/>
            <person name="Moustafa A."/>
            <person name="Nehr Z."/>
            <person name="Nyvall Collen P."/>
            <person name="Panaud O."/>
            <person name="Partensky F."/>
            <person name="Poulain J."/>
            <person name="Rensing S.A."/>
            <person name="Rousvoal S."/>
            <person name="Samson G."/>
            <person name="Symeonidi A."/>
            <person name="Weissenbach J."/>
            <person name="Zambounis A."/>
            <person name="Wincker P."/>
            <person name="Boyen C."/>
        </authorList>
    </citation>
    <scope>NUCLEOTIDE SEQUENCE [LARGE SCALE GENOMIC DNA]</scope>
    <source>
        <strain evidence="2">cv. Stackhouse</strain>
    </source>
</reference>
<evidence type="ECO:0000313" key="1">
    <source>
        <dbReference type="EMBL" id="CDF35334.1"/>
    </source>
</evidence>
<dbReference type="AlphaFoldDB" id="R7QB85"/>
<protein>
    <submittedName>
        <fullName evidence="1">Uncharacterized protein</fullName>
    </submittedName>
</protein>
<dbReference type="Gramene" id="CDF35334">
    <property type="protein sequence ID" value="CDF35334"/>
    <property type="gene ID" value="CHC_T00003900001"/>
</dbReference>
<evidence type="ECO:0000313" key="2">
    <source>
        <dbReference type="Proteomes" id="UP000012073"/>
    </source>
</evidence>
<accession>R7QB85</accession>
<gene>
    <name evidence="1" type="ORF">CHC_T00003900001</name>
</gene>
<keyword evidence="2" id="KW-1185">Reference proteome</keyword>
<sequence length="52" mass="6103">MDLQTLQTLFHFRGVELWDGITVKLQQCASDFSEEFNKNGARERKNEKKVLC</sequence>
<dbReference type="KEGG" id="ccp:CHC_T00003900001"/>
<organism evidence="1 2">
    <name type="scientific">Chondrus crispus</name>
    <name type="common">Carrageen Irish moss</name>
    <name type="synonym">Polymorpha crispa</name>
    <dbReference type="NCBI Taxonomy" id="2769"/>
    <lineage>
        <taxon>Eukaryota</taxon>
        <taxon>Rhodophyta</taxon>
        <taxon>Florideophyceae</taxon>
        <taxon>Rhodymeniophycidae</taxon>
        <taxon>Gigartinales</taxon>
        <taxon>Gigartinaceae</taxon>
        <taxon>Chondrus</taxon>
    </lineage>
</organism>